<dbReference type="EMBL" id="VFJC01000008">
    <property type="protein sequence ID" value="KAB5571322.1"/>
    <property type="molecule type" value="Genomic_DNA"/>
</dbReference>
<dbReference type="PROSITE" id="PS50207">
    <property type="entry name" value="CASPASE_P10"/>
    <property type="match status" value="1"/>
</dbReference>
<dbReference type="InterPro" id="IPR011600">
    <property type="entry name" value="Pept_C14_caspase"/>
</dbReference>
<dbReference type="InterPro" id="IPR001309">
    <property type="entry name" value="Pept_C14_p20"/>
</dbReference>
<keyword evidence="6" id="KW-0378">Hydrolase</keyword>
<comment type="catalytic activity">
    <reaction evidence="9">
        <text>Strict requirement for an Asp residue at positions P1 and P4. It has a preferred cleavage sequence of Asp-Xaa-Xaa-Asp-|- with a hydrophobic amino-acid residue at P2 and a hydrophilic amino-acid residue at P3, although Val or Ala are also accepted at this position.</text>
        <dbReference type="EC" id="3.4.22.56"/>
    </reaction>
</comment>
<keyword evidence="8" id="KW-0865">Zymogen</keyword>
<evidence type="ECO:0000256" key="4">
    <source>
        <dbReference type="ARBA" id="ARBA00022670"/>
    </source>
</evidence>
<evidence type="ECO:0000256" key="8">
    <source>
        <dbReference type="ARBA" id="ARBA00023145"/>
    </source>
</evidence>
<dbReference type="SMART" id="SM00115">
    <property type="entry name" value="CASc"/>
    <property type="match status" value="1"/>
</dbReference>
<evidence type="ECO:0000256" key="7">
    <source>
        <dbReference type="ARBA" id="ARBA00022807"/>
    </source>
</evidence>
<evidence type="ECO:0000256" key="10">
    <source>
        <dbReference type="ARBA" id="ARBA00038900"/>
    </source>
</evidence>
<evidence type="ECO:0000256" key="5">
    <source>
        <dbReference type="ARBA" id="ARBA00022703"/>
    </source>
</evidence>
<dbReference type="FunFam" id="3.40.50.1460:FF:000001">
    <property type="entry name" value="Caspase-3 preproprotein"/>
    <property type="match status" value="1"/>
</dbReference>
<feature type="compositionally biased region" description="Basic and acidic residues" evidence="14">
    <location>
        <begin position="195"/>
        <end position="204"/>
    </location>
</feature>
<dbReference type="SUPFAM" id="SSF52129">
    <property type="entry name" value="Caspase-like"/>
    <property type="match status" value="1"/>
</dbReference>
<dbReference type="AlphaFoldDB" id="A0A5N5NVK0"/>
<dbReference type="GO" id="GO:0030218">
    <property type="term" value="P:erythrocyte differentiation"/>
    <property type="evidence" value="ECO:0007669"/>
    <property type="project" value="TreeGrafter"/>
</dbReference>
<keyword evidence="18" id="KW-1185">Reference proteome</keyword>
<feature type="region of interest" description="Disordered" evidence="14">
    <location>
        <begin position="13"/>
        <end position="32"/>
    </location>
</feature>
<dbReference type="PANTHER" id="PTHR10454">
    <property type="entry name" value="CASPASE"/>
    <property type="match status" value="1"/>
</dbReference>
<dbReference type="PANTHER" id="PTHR10454:SF198">
    <property type="entry name" value="CASPASE-3"/>
    <property type="match status" value="1"/>
</dbReference>
<feature type="domain" description="Caspase family p20" evidence="16">
    <location>
        <begin position="508"/>
        <end position="632"/>
    </location>
</feature>
<dbReference type="InterPro" id="IPR015917">
    <property type="entry name" value="Pept_C14A"/>
</dbReference>
<feature type="region of interest" description="Disordered" evidence="14">
    <location>
        <begin position="42"/>
        <end position="254"/>
    </location>
</feature>
<keyword evidence="13" id="KW-0175">Coiled coil</keyword>
<feature type="coiled-coil region" evidence="13">
    <location>
        <begin position="310"/>
        <end position="358"/>
    </location>
</feature>
<comment type="subcellular location">
    <subcellularLocation>
        <location evidence="1">Cytoplasm</location>
    </subcellularLocation>
</comment>
<evidence type="ECO:0000313" key="18">
    <source>
        <dbReference type="Proteomes" id="UP000327468"/>
    </source>
</evidence>
<dbReference type="CDD" id="cd00032">
    <property type="entry name" value="CASc"/>
    <property type="match status" value="1"/>
</dbReference>
<proteinExistence type="inferred from homology"/>
<dbReference type="InterPro" id="IPR029030">
    <property type="entry name" value="Caspase-like_dom_sf"/>
</dbReference>
<evidence type="ECO:0000256" key="2">
    <source>
        <dbReference type="ARBA" id="ARBA00010134"/>
    </source>
</evidence>
<dbReference type="Proteomes" id="UP000327468">
    <property type="component" value="Chromosome 7"/>
</dbReference>
<evidence type="ECO:0000256" key="6">
    <source>
        <dbReference type="ARBA" id="ARBA00022801"/>
    </source>
</evidence>
<comment type="similarity">
    <text evidence="2 12">Belongs to the peptidase C14A family.</text>
</comment>
<dbReference type="InterPro" id="IPR033139">
    <property type="entry name" value="Caspase_cys_AS"/>
</dbReference>
<evidence type="ECO:0000256" key="13">
    <source>
        <dbReference type="SAM" id="Coils"/>
    </source>
</evidence>
<dbReference type="PROSITE" id="PS01122">
    <property type="entry name" value="CASPASE_CYS"/>
    <property type="match status" value="1"/>
</dbReference>
<keyword evidence="7" id="KW-0788">Thiol protease</keyword>
<evidence type="ECO:0000256" key="3">
    <source>
        <dbReference type="ARBA" id="ARBA00022490"/>
    </source>
</evidence>
<dbReference type="Pfam" id="PF00656">
    <property type="entry name" value="Peptidase_C14"/>
    <property type="match status" value="1"/>
</dbReference>
<dbReference type="GO" id="GO:0030216">
    <property type="term" value="P:keratinocyte differentiation"/>
    <property type="evidence" value="ECO:0007669"/>
    <property type="project" value="TreeGrafter"/>
</dbReference>
<feature type="compositionally biased region" description="Polar residues" evidence="14">
    <location>
        <begin position="158"/>
        <end position="170"/>
    </location>
</feature>
<dbReference type="GO" id="GO:0004197">
    <property type="term" value="F:cysteine-type endopeptidase activity"/>
    <property type="evidence" value="ECO:0007669"/>
    <property type="project" value="InterPro"/>
</dbReference>
<dbReference type="Pfam" id="PF13097">
    <property type="entry name" value="CENP-U"/>
    <property type="match status" value="1"/>
</dbReference>
<feature type="compositionally biased region" description="Low complexity" evidence="14">
    <location>
        <begin position="113"/>
        <end position="126"/>
    </location>
</feature>
<sequence length="741" mass="81986">MSRVTRLLKALQNEAKSGSEKQNDLQSVESLDVSSIEKASFLQGEEYSSHGNPLHSTALEDESRPEPDRRHKATAGKQTGEGRENEVQGVTQTPNRPARAAKNLKAQRKSDVQAQKKSSKSRGSQKPPEQIDHAPKSQRPQTISESRKNEGKKRAQSKRPSSGVSATDTSPDAAHAESHRRPSLSSEDLTDEDESFHPSIERHMASGKSLLRPGSSSSQPQRGQKQKRKSSSGSSDSGNPSKKQKPGGGRNPTDLDVVLEAFQEFVMQYKETVSSEVVKKAINALSHSFEEQLTEKITAAKEFSGVKREAVKLNRALNQKKTRLLEAKNELIKSKAEVRKLEKEHSELEQRCTALKQGTTFLNNLKVLNRRYMQHRSTHTNEPETYGPSCMPAMLLEARSITGTESQLKNINDKLQQARDRGEVFTAKALVGGKYTGVRYSCTSQLRTTPFVLLEAMSGVNNGGGADGGDQVDAKKIDSTNVTAHSETVRAKGYTLADSDAYRMDYPNLGKCLIINNKNFAKHTGMTERHGTDVDAANVMKAFRELGFKTVIQNDQTVSQMTQLLKSVSQEDHSKSAMFVCVILSHGDEGVIYGTDGVMQLKELTGLFRGDRCLSLVGKPKLFIIQACRGTDLDPGIETDSVSDSEGTQRIPVEADFLYAYSTAPGYYAWRNTANGSWFIASLCEMLTKYGRELEIMQLMTRVNRRVAFEFQSSSNIPGFSDKKQIPCIVSMLTKELYFPK</sequence>
<evidence type="ECO:0000259" key="15">
    <source>
        <dbReference type="PROSITE" id="PS50207"/>
    </source>
</evidence>
<organism evidence="17 18">
    <name type="scientific">Pangasianodon hypophthalmus</name>
    <name type="common">Striped catfish</name>
    <name type="synonym">Helicophagus hypophthalmus</name>
    <dbReference type="NCBI Taxonomy" id="310915"/>
    <lineage>
        <taxon>Eukaryota</taxon>
        <taxon>Metazoa</taxon>
        <taxon>Chordata</taxon>
        <taxon>Craniata</taxon>
        <taxon>Vertebrata</taxon>
        <taxon>Euteleostomi</taxon>
        <taxon>Actinopterygii</taxon>
        <taxon>Neopterygii</taxon>
        <taxon>Teleostei</taxon>
        <taxon>Ostariophysi</taxon>
        <taxon>Siluriformes</taxon>
        <taxon>Pangasiidae</taxon>
        <taxon>Pangasianodon</taxon>
    </lineage>
</organism>
<dbReference type="GO" id="GO:0031264">
    <property type="term" value="C:death-inducing signaling complex"/>
    <property type="evidence" value="ECO:0007669"/>
    <property type="project" value="TreeGrafter"/>
</dbReference>
<dbReference type="GO" id="GO:0006915">
    <property type="term" value="P:apoptotic process"/>
    <property type="evidence" value="ECO:0007669"/>
    <property type="project" value="UniProtKB-KW"/>
</dbReference>
<keyword evidence="5" id="KW-0053">Apoptosis</keyword>
<keyword evidence="3" id="KW-0963">Cytoplasm</keyword>
<evidence type="ECO:0000256" key="12">
    <source>
        <dbReference type="RuleBase" id="RU003971"/>
    </source>
</evidence>
<evidence type="ECO:0000259" key="16">
    <source>
        <dbReference type="PROSITE" id="PS50208"/>
    </source>
</evidence>
<dbReference type="GO" id="GO:0005737">
    <property type="term" value="C:cytoplasm"/>
    <property type="evidence" value="ECO:0007669"/>
    <property type="project" value="UniProtKB-SubCell"/>
</dbReference>
<protein>
    <recommendedName>
        <fullName evidence="11">Caspase-3</fullName>
        <ecNumber evidence="10">3.4.22.56</ecNumber>
    </recommendedName>
</protein>
<comment type="caution">
    <text evidence="17">The sequence shown here is derived from an EMBL/GenBank/DDBJ whole genome shotgun (WGS) entry which is preliminary data.</text>
</comment>
<reference evidence="17 18" key="1">
    <citation type="submission" date="2019-06" db="EMBL/GenBank/DDBJ databases">
        <title>A chromosome-scale genome assembly of the striped catfish, Pangasianodon hypophthalmus.</title>
        <authorList>
            <person name="Wen M."/>
            <person name="Zahm M."/>
            <person name="Roques C."/>
            <person name="Cabau C."/>
            <person name="Klopp C."/>
            <person name="Donnadieu C."/>
            <person name="Jouanno E."/>
            <person name="Avarre J.-C."/>
            <person name="Campet M."/>
            <person name="Ha T.T.T."/>
            <person name="Dugue R."/>
            <person name="Lampietro C."/>
            <person name="Louis A."/>
            <person name="Herpin A."/>
            <person name="Echchiki A."/>
            <person name="Berthelot C."/>
            <person name="Parey E."/>
            <person name="Roest-Crollius H."/>
            <person name="Braasch I."/>
            <person name="Postlethwait J."/>
            <person name="Bobe J."/>
            <person name="Montfort J."/>
            <person name="Bouchez O."/>
            <person name="Begum T."/>
            <person name="Schartl M."/>
            <person name="Guiguen Y."/>
        </authorList>
    </citation>
    <scope>NUCLEOTIDE SEQUENCE [LARGE SCALE GENOMIC DNA]</scope>
    <source>
        <strain evidence="17 18">Indonesia</strain>
        <tissue evidence="17">Blood</tissue>
    </source>
</reference>
<dbReference type="Gene3D" id="3.40.50.1460">
    <property type="match status" value="1"/>
</dbReference>
<gene>
    <name evidence="17" type="ORF">PHYPO_G00223670</name>
</gene>
<feature type="domain" description="Caspase family p10" evidence="15">
    <location>
        <begin position="647"/>
        <end position="741"/>
    </location>
</feature>
<feature type="compositionally biased region" description="Low complexity" evidence="14">
    <location>
        <begin position="231"/>
        <end position="241"/>
    </location>
</feature>
<evidence type="ECO:0000256" key="11">
    <source>
        <dbReference type="ARBA" id="ARBA00039708"/>
    </source>
</evidence>
<dbReference type="EC" id="3.4.22.56" evidence="10"/>
<keyword evidence="4" id="KW-0645">Protease</keyword>
<dbReference type="GO" id="GO:0030182">
    <property type="term" value="P:neuron differentiation"/>
    <property type="evidence" value="ECO:0007669"/>
    <property type="project" value="TreeGrafter"/>
</dbReference>
<dbReference type="PRINTS" id="PR00376">
    <property type="entry name" value="IL1BCENZYME"/>
</dbReference>
<evidence type="ECO:0000256" key="9">
    <source>
        <dbReference type="ARBA" id="ARBA00036189"/>
    </source>
</evidence>
<feature type="compositionally biased region" description="Low complexity" evidence="14">
    <location>
        <begin position="206"/>
        <end position="223"/>
    </location>
</feature>
<name>A0A5N5NVK0_PANHP</name>
<dbReference type="InterPro" id="IPR002138">
    <property type="entry name" value="Pept_C14_p10"/>
</dbReference>
<dbReference type="InterPro" id="IPR002398">
    <property type="entry name" value="Pept_C14"/>
</dbReference>
<evidence type="ECO:0000256" key="1">
    <source>
        <dbReference type="ARBA" id="ARBA00004496"/>
    </source>
</evidence>
<evidence type="ECO:0000313" key="17">
    <source>
        <dbReference type="EMBL" id="KAB5571322.1"/>
    </source>
</evidence>
<dbReference type="InterPro" id="IPR025214">
    <property type="entry name" value="CENP-U"/>
</dbReference>
<dbReference type="GO" id="GO:0006508">
    <property type="term" value="P:proteolysis"/>
    <property type="evidence" value="ECO:0007669"/>
    <property type="project" value="UniProtKB-KW"/>
</dbReference>
<accession>A0A5N5NVK0</accession>
<dbReference type="PROSITE" id="PS50208">
    <property type="entry name" value="CASPASE_P20"/>
    <property type="match status" value="1"/>
</dbReference>
<evidence type="ECO:0000256" key="14">
    <source>
        <dbReference type="SAM" id="MobiDB-lite"/>
    </source>
</evidence>
<dbReference type="GO" id="GO:0043525">
    <property type="term" value="P:positive regulation of neuron apoptotic process"/>
    <property type="evidence" value="ECO:0007669"/>
    <property type="project" value="TreeGrafter"/>
</dbReference>